<dbReference type="Proteomes" id="UP001458880">
    <property type="component" value="Unassembled WGS sequence"/>
</dbReference>
<protein>
    <submittedName>
        <fullName evidence="1">Reverse transcriptase (RNA-dependent DNA polymerase)</fullName>
    </submittedName>
</protein>
<gene>
    <name evidence="1" type="ORF">QE152_g36870</name>
</gene>
<evidence type="ECO:0000313" key="1">
    <source>
        <dbReference type="EMBL" id="KAK9686878.1"/>
    </source>
</evidence>
<accession>A0AAW1ICA9</accession>
<keyword evidence="2" id="KW-1185">Reference proteome</keyword>
<dbReference type="PANTHER" id="PTHR33332">
    <property type="entry name" value="REVERSE TRANSCRIPTASE DOMAIN-CONTAINING PROTEIN"/>
    <property type="match status" value="1"/>
</dbReference>
<comment type="caution">
    <text evidence="1">The sequence shown here is derived from an EMBL/GenBank/DDBJ whole genome shotgun (WGS) entry which is preliminary data.</text>
</comment>
<evidence type="ECO:0000313" key="2">
    <source>
        <dbReference type="Proteomes" id="UP001458880"/>
    </source>
</evidence>
<dbReference type="GO" id="GO:0003964">
    <property type="term" value="F:RNA-directed DNA polymerase activity"/>
    <property type="evidence" value="ECO:0007669"/>
    <property type="project" value="UniProtKB-KW"/>
</dbReference>
<keyword evidence="1" id="KW-0548">Nucleotidyltransferase</keyword>
<sequence>MGFVANTTIIYTDFTKASDPLDHTMLIAKRSSMGFVANTTDLIASYFDNRYCYMCHNSYQSHIYTASSGVPQGSNLGPLLFNIQFEIASGSVVAKLIPVFVIYNDERKTKLIPVFVIYNDERKRERMSEKIALLKDATAPHNQGGLIFKLLGCRLALLKDATAPHNQGGLIFKLLGCRFNRYIYRSKRIN</sequence>
<organism evidence="1 2">
    <name type="scientific">Popillia japonica</name>
    <name type="common">Japanese beetle</name>
    <dbReference type="NCBI Taxonomy" id="7064"/>
    <lineage>
        <taxon>Eukaryota</taxon>
        <taxon>Metazoa</taxon>
        <taxon>Ecdysozoa</taxon>
        <taxon>Arthropoda</taxon>
        <taxon>Hexapoda</taxon>
        <taxon>Insecta</taxon>
        <taxon>Pterygota</taxon>
        <taxon>Neoptera</taxon>
        <taxon>Endopterygota</taxon>
        <taxon>Coleoptera</taxon>
        <taxon>Polyphaga</taxon>
        <taxon>Scarabaeiformia</taxon>
        <taxon>Scarabaeidae</taxon>
        <taxon>Rutelinae</taxon>
        <taxon>Popillia</taxon>
    </lineage>
</organism>
<keyword evidence="1" id="KW-0808">Transferase</keyword>
<dbReference type="EMBL" id="JASPKY010000678">
    <property type="protein sequence ID" value="KAK9686878.1"/>
    <property type="molecule type" value="Genomic_DNA"/>
</dbReference>
<reference evidence="1 2" key="1">
    <citation type="journal article" date="2024" name="BMC Genomics">
        <title>De novo assembly and annotation of Popillia japonica's genome with initial clues to its potential as an invasive pest.</title>
        <authorList>
            <person name="Cucini C."/>
            <person name="Boschi S."/>
            <person name="Funari R."/>
            <person name="Cardaioli E."/>
            <person name="Iannotti N."/>
            <person name="Marturano G."/>
            <person name="Paoli F."/>
            <person name="Bruttini M."/>
            <person name="Carapelli A."/>
            <person name="Frati F."/>
            <person name="Nardi F."/>
        </authorList>
    </citation>
    <scope>NUCLEOTIDE SEQUENCE [LARGE SCALE GENOMIC DNA]</scope>
    <source>
        <strain evidence="1">DMR45628</strain>
    </source>
</reference>
<keyword evidence="1" id="KW-0695">RNA-directed DNA polymerase</keyword>
<dbReference type="AlphaFoldDB" id="A0AAW1ICA9"/>
<proteinExistence type="predicted"/>
<name>A0AAW1ICA9_POPJA</name>